<organism evidence="1 2">
    <name type="scientific">Nocardioides faecalis</name>
    <dbReference type="NCBI Taxonomy" id="2803858"/>
    <lineage>
        <taxon>Bacteria</taxon>
        <taxon>Bacillati</taxon>
        <taxon>Actinomycetota</taxon>
        <taxon>Actinomycetes</taxon>
        <taxon>Propionibacteriales</taxon>
        <taxon>Nocardioidaceae</taxon>
        <taxon>Nocardioides</taxon>
    </lineage>
</organism>
<sequence>MTIVESFVAGQLVVRLAPQAPSPRAALVEKLYAEFEDKGTGSWLAMDEYFTKYVKKDIKIRNGASPFAQVGPIIEARNALVHGLGRFTARQVRGKGLQQTKQRLKVLKFGFTPDELGVLVTPAAIEESVTALRAYLEWVDGELSDHAPL</sequence>
<dbReference type="RefSeq" id="WP_205291125.1">
    <property type="nucleotide sequence ID" value="NZ_CP074406.1"/>
</dbReference>
<gene>
    <name evidence="1" type="ORF">JK386_07785</name>
</gene>
<name>A0A938Y5W1_9ACTN</name>
<reference evidence="1" key="1">
    <citation type="submission" date="2021-01" db="EMBL/GenBank/DDBJ databases">
        <title>Novel species in genus Nocardioides.</title>
        <authorList>
            <person name="Zhang G."/>
        </authorList>
    </citation>
    <scope>NUCLEOTIDE SEQUENCE</scope>
    <source>
        <strain evidence="1">Zg-536</strain>
    </source>
</reference>
<evidence type="ECO:0000313" key="1">
    <source>
        <dbReference type="EMBL" id="MBM9459802.1"/>
    </source>
</evidence>
<dbReference type="Proteomes" id="UP000663791">
    <property type="component" value="Unassembled WGS sequence"/>
</dbReference>
<evidence type="ECO:0000313" key="2">
    <source>
        <dbReference type="Proteomes" id="UP000663791"/>
    </source>
</evidence>
<keyword evidence="2" id="KW-1185">Reference proteome</keyword>
<comment type="caution">
    <text evidence="1">The sequence shown here is derived from an EMBL/GenBank/DDBJ whole genome shotgun (WGS) entry which is preliminary data.</text>
</comment>
<accession>A0A938Y5W1</accession>
<proteinExistence type="predicted"/>
<protein>
    <submittedName>
        <fullName evidence="1">Uncharacterized protein</fullName>
    </submittedName>
</protein>
<dbReference type="AlphaFoldDB" id="A0A938Y5W1"/>
<dbReference type="EMBL" id="JAERTX010000006">
    <property type="protein sequence ID" value="MBM9459802.1"/>
    <property type="molecule type" value="Genomic_DNA"/>
</dbReference>